<comment type="caution">
    <text evidence="2">The sequence shown here is derived from an EMBL/GenBank/DDBJ whole genome shotgun (WGS) entry which is preliminary data.</text>
</comment>
<evidence type="ECO:0000313" key="2">
    <source>
        <dbReference type="EMBL" id="OTF81537.1"/>
    </source>
</evidence>
<dbReference type="SUPFAM" id="SSF46934">
    <property type="entry name" value="UBA-like"/>
    <property type="match status" value="1"/>
</dbReference>
<dbReference type="InterPro" id="IPR013783">
    <property type="entry name" value="Ig-like_fold"/>
</dbReference>
<reference evidence="2 3" key="1">
    <citation type="submission" date="2017-03" db="EMBL/GenBank/DDBJ databases">
        <title>Genome Survey of Euroglyphus maynei.</title>
        <authorList>
            <person name="Arlian L.G."/>
            <person name="Morgan M.S."/>
            <person name="Rider S.D."/>
        </authorList>
    </citation>
    <scope>NUCLEOTIDE SEQUENCE [LARGE SCALE GENOMIC DNA]</scope>
    <source>
        <strain evidence="2">Arlian Lab</strain>
        <tissue evidence="2">Whole body</tissue>
    </source>
</reference>
<dbReference type="CDD" id="cd14349">
    <property type="entry name" value="UBA_CF106"/>
    <property type="match status" value="1"/>
</dbReference>
<evidence type="ECO:0000259" key="1">
    <source>
        <dbReference type="Pfam" id="PF16158"/>
    </source>
</evidence>
<feature type="domain" description="Nbr1 FW" evidence="1">
    <location>
        <begin position="125"/>
        <end position="170"/>
    </location>
</feature>
<dbReference type="InterPro" id="IPR009060">
    <property type="entry name" value="UBA-like_sf"/>
</dbReference>
<dbReference type="Pfam" id="PF16158">
    <property type="entry name" value="N_BRCA1_IG"/>
    <property type="match status" value="1"/>
</dbReference>
<evidence type="ECO:0000313" key="3">
    <source>
        <dbReference type="Proteomes" id="UP000194236"/>
    </source>
</evidence>
<name>A0A1Y3BN72_EURMA</name>
<dbReference type="AlphaFoldDB" id="A0A1Y3BN72"/>
<dbReference type="OrthoDB" id="661148at2759"/>
<dbReference type="InterPro" id="IPR032350">
    <property type="entry name" value="Nbr1_FW"/>
</dbReference>
<dbReference type="EMBL" id="MUJZ01013110">
    <property type="protein sequence ID" value="OTF81537.1"/>
    <property type="molecule type" value="Genomic_DNA"/>
</dbReference>
<protein>
    <recommendedName>
        <fullName evidence="1">Nbr1 FW domain-containing protein</fullName>
    </recommendedName>
</protein>
<gene>
    <name evidence="2" type="ORF">BLA29_004246</name>
</gene>
<keyword evidence="3" id="KW-1185">Reference proteome</keyword>
<dbReference type="Proteomes" id="UP000194236">
    <property type="component" value="Unassembled WGS sequence"/>
</dbReference>
<accession>A0A1Y3BN72</accession>
<dbReference type="InterPro" id="IPR039517">
    <property type="entry name" value="C6orf106_UBA-like"/>
</dbReference>
<proteinExistence type="predicted"/>
<dbReference type="Gene3D" id="1.10.8.10">
    <property type="entry name" value="DNA helicase RuvA subunit, C-terminal domain"/>
    <property type="match status" value="1"/>
</dbReference>
<sequence>MDVDLTNNSSSSDSTDPITSELLQKFSCLNTTDRDVLVKQFNLLLDEKCSESTAEFWLDMNNWNLQAAVCSYFDYESTLPQNYLQKLPEIQIKPEPNICECLPNSSFTYCCTVTNSGSFALIFRIKDFGPGQSWTLQMQFTSPDKPGLYESQWRFSAITGQCFGGNVFIICLRC</sequence>
<organism evidence="2 3">
    <name type="scientific">Euroglyphus maynei</name>
    <name type="common">Mayne's house dust mite</name>
    <dbReference type="NCBI Taxonomy" id="6958"/>
    <lineage>
        <taxon>Eukaryota</taxon>
        <taxon>Metazoa</taxon>
        <taxon>Ecdysozoa</taxon>
        <taxon>Arthropoda</taxon>
        <taxon>Chelicerata</taxon>
        <taxon>Arachnida</taxon>
        <taxon>Acari</taxon>
        <taxon>Acariformes</taxon>
        <taxon>Sarcoptiformes</taxon>
        <taxon>Astigmata</taxon>
        <taxon>Psoroptidia</taxon>
        <taxon>Analgoidea</taxon>
        <taxon>Pyroglyphidae</taxon>
        <taxon>Pyroglyphinae</taxon>
        <taxon>Euroglyphus</taxon>
    </lineage>
</organism>
<dbReference type="Pfam" id="PF14555">
    <property type="entry name" value="UBA_4"/>
    <property type="match status" value="1"/>
</dbReference>
<dbReference type="Gene3D" id="2.60.40.10">
    <property type="entry name" value="Immunoglobulins"/>
    <property type="match status" value="1"/>
</dbReference>